<proteinExistence type="inferred from homology"/>
<organism evidence="3 4">
    <name type="scientific">Polynucleobacter kasalickyi</name>
    <dbReference type="NCBI Taxonomy" id="1938817"/>
    <lineage>
        <taxon>Bacteria</taxon>
        <taxon>Pseudomonadati</taxon>
        <taxon>Pseudomonadota</taxon>
        <taxon>Betaproteobacteria</taxon>
        <taxon>Burkholderiales</taxon>
        <taxon>Burkholderiaceae</taxon>
        <taxon>Polynucleobacter</taxon>
    </lineage>
</organism>
<comment type="similarity">
    <text evidence="1">Belongs to the UPF0065 (bug) family.</text>
</comment>
<accession>A0A1W2BM52</accession>
<protein>
    <submittedName>
        <fullName evidence="3">Tripartite-type tricarboxylate transporter, receptor component TctC</fullName>
    </submittedName>
</protein>
<name>A0A1W2BM52_9BURK</name>
<feature type="signal peptide" evidence="2">
    <location>
        <begin position="1"/>
        <end position="23"/>
    </location>
</feature>
<evidence type="ECO:0000313" key="4">
    <source>
        <dbReference type="Proteomes" id="UP000192708"/>
    </source>
</evidence>
<dbReference type="PIRSF" id="PIRSF017082">
    <property type="entry name" value="YflP"/>
    <property type="match status" value="1"/>
</dbReference>
<dbReference type="Pfam" id="PF03401">
    <property type="entry name" value="TctC"/>
    <property type="match status" value="1"/>
</dbReference>
<dbReference type="PANTHER" id="PTHR42928">
    <property type="entry name" value="TRICARBOXYLATE-BINDING PROTEIN"/>
    <property type="match status" value="1"/>
</dbReference>
<evidence type="ECO:0000313" key="3">
    <source>
        <dbReference type="EMBL" id="SMC74039.1"/>
    </source>
</evidence>
<dbReference type="OrthoDB" id="9147990at2"/>
<dbReference type="CDD" id="cd07012">
    <property type="entry name" value="PBP2_Bug_TTT"/>
    <property type="match status" value="1"/>
</dbReference>
<keyword evidence="2" id="KW-0732">Signal</keyword>
<dbReference type="STRING" id="1938817.SAMN06296008_11423"/>
<keyword evidence="4" id="KW-1185">Reference proteome</keyword>
<evidence type="ECO:0000256" key="1">
    <source>
        <dbReference type="ARBA" id="ARBA00006987"/>
    </source>
</evidence>
<dbReference type="RefSeq" id="WP_084285165.1">
    <property type="nucleotide sequence ID" value="NZ_FWXJ01000014.1"/>
</dbReference>
<reference evidence="3 4" key="1">
    <citation type="submission" date="2017-04" db="EMBL/GenBank/DDBJ databases">
        <authorList>
            <person name="Afonso C.L."/>
            <person name="Miller P.J."/>
            <person name="Scott M.A."/>
            <person name="Spackman E."/>
            <person name="Goraichik I."/>
            <person name="Dimitrov K.M."/>
            <person name="Suarez D.L."/>
            <person name="Swayne D.E."/>
        </authorList>
    </citation>
    <scope>NUCLEOTIDE SEQUENCE [LARGE SCALE GENOMIC DNA]</scope>
    <source>
        <strain evidence="3 4">VK13</strain>
    </source>
</reference>
<evidence type="ECO:0000256" key="2">
    <source>
        <dbReference type="SAM" id="SignalP"/>
    </source>
</evidence>
<dbReference type="PANTHER" id="PTHR42928:SF5">
    <property type="entry name" value="BLR1237 PROTEIN"/>
    <property type="match status" value="1"/>
</dbReference>
<dbReference type="SUPFAM" id="SSF53850">
    <property type="entry name" value="Periplasmic binding protein-like II"/>
    <property type="match status" value="1"/>
</dbReference>
<dbReference type="InterPro" id="IPR005064">
    <property type="entry name" value="BUG"/>
</dbReference>
<gene>
    <name evidence="3" type="ORF">SAMN06296008_11423</name>
</gene>
<keyword evidence="3" id="KW-0675">Receptor</keyword>
<dbReference type="Gene3D" id="3.40.190.10">
    <property type="entry name" value="Periplasmic binding protein-like II"/>
    <property type="match status" value="1"/>
</dbReference>
<feature type="chain" id="PRO_5012009233" evidence="2">
    <location>
        <begin position="24"/>
        <end position="321"/>
    </location>
</feature>
<dbReference type="InterPro" id="IPR042100">
    <property type="entry name" value="Bug_dom1"/>
</dbReference>
<dbReference type="AlphaFoldDB" id="A0A1W2BM52"/>
<dbReference type="Proteomes" id="UP000192708">
    <property type="component" value="Unassembled WGS sequence"/>
</dbReference>
<dbReference type="Gene3D" id="3.40.190.150">
    <property type="entry name" value="Bordetella uptake gene, domain 1"/>
    <property type="match status" value="1"/>
</dbReference>
<sequence>MMHLVKFLLISLLFLSPNSSVFAQNYPSKPIKMIIGYPPGAATDLFGRAIAKQLQDSMGQAIVVENKVGAAGTVAAESVVRSLPDGYTILNSASQITINPFVQKLSFNSEKDLIPLIQTISVSYVLVANPKFTANNLTELVDYASKNSGKINYGSYGSGSGPHLSMAMLEKAAGIQMQHIQYRGSPQLLTALMAGEIDIAFDTTTSTLSLFQSGKIKALAIGGSKPSELFPNVPTISKYYPGFDSDGWQGLFLPANTPSEIVKKLNLEANIALKNPVLKSLADSRGVRIEGGSSEQFSLLFKKELKKYEQLIIENNIKMDN</sequence>
<dbReference type="EMBL" id="FWXJ01000014">
    <property type="protein sequence ID" value="SMC74039.1"/>
    <property type="molecule type" value="Genomic_DNA"/>
</dbReference>